<dbReference type="GO" id="GO:0034727">
    <property type="term" value="P:piecemeal microautophagy of the nucleus"/>
    <property type="evidence" value="ECO:0007669"/>
    <property type="project" value="TreeGrafter"/>
</dbReference>
<organism evidence="11">
    <name type="scientific">Chaetomium thermophilum (strain DSM 1495 / CBS 144.50 / IMI 039719)</name>
    <name type="common">Thermochaetoides thermophila</name>
    <dbReference type="NCBI Taxonomy" id="759272"/>
    <lineage>
        <taxon>Eukaryota</taxon>
        <taxon>Fungi</taxon>
        <taxon>Dikarya</taxon>
        <taxon>Ascomycota</taxon>
        <taxon>Pezizomycotina</taxon>
        <taxon>Sordariomycetes</taxon>
        <taxon>Sordariomycetidae</taxon>
        <taxon>Sordariales</taxon>
        <taxon>Chaetomiaceae</taxon>
        <taxon>Thermochaetoides</taxon>
    </lineage>
</organism>
<comment type="similarity">
    <text evidence="3">Belongs to the ATG17 family.</text>
</comment>
<evidence type="ECO:0000259" key="9">
    <source>
        <dbReference type="Pfam" id="PF04108"/>
    </source>
</evidence>
<dbReference type="GO" id="GO:1990316">
    <property type="term" value="C:Atg1/ULK1 kinase complex"/>
    <property type="evidence" value="ECO:0007669"/>
    <property type="project" value="TreeGrafter"/>
</dbReference>
<keyword evidence="6" id="KW-0072">Autophagy</keyword>
<evidence type="ECO:0000256" key="7">
    <source>
        <dbReference type="ARBA" id="ARBA00023136"/>
    </source>
</evidence>
<protein>
    <recommendedName>
        <fullName evidence="4">Autophagy-related protein 17</fullName>
    </recommendedName>
</protein>
<keyword evidence="11" id="KW-1185">Reference proteome</keyword>
<dbReference type="OrthoDB" id="1937984at2759"/>
<dbReference type="PANTHER" id="PTHR28005:SF1">
    <property type="entry name" value="AUTOPHAGY-RELATED PROTEIN 17"/>
    <property type="match status" value="1"/>
</dbReference>
<sequence length="810" mass="90121">MSRPPSYLDPHSPSFDADKVPVEVLVKHLLAAKQSLSSMALVVRAHDLATLAREMYEECVILCAQTAFLRRGIDGQLRLLRKVRRQLGQTYDESKRQFKRLIRGLDDANARLEQTLALLRLTKVDPMFRPPGEEQKSLLDFIDEQKVEGLREGIKRSLDEMQDIEKSFDNDLLSFDRDLRVLNQTLATAPDCKSPSNSSAYTPMSHLLSALTQHSSTMAQHLSALNKHFDMCVKAVRATEGGAALARRRAAETDSSPGGGPMSISGVITEQDTRIPAEMLDPLDPQERAELVQVVMQDAPEVDEVVAEIQAILQQMEVDFGELKQQADRIRGTNRAVLAAFSVLEEVGARLPSYVEAEAEFTQRWAIERDVIVSQMEEMDELKLFYDSYARAYDSLMLEAERRRSVEEKIQATLRRARDTVDQLIENDRKMREAFKQEVGDVLPADLWVGMNDPLKRWELVPVEGPVSSGVGIADENQRTPVTPTPTPPMGLLGRTENAISIKVADGAPVNASTRCRSASPSLRLTDIIMEGIIKTAIANGIDLERPGVEVSVPSSGDESPLRYQTPPTTTSATHTQQNSPSSEGSITPTATPIQAPTLERPFSLYANIIQPNGAMRTCLRPPLARQALEEEETQIRELQTRLGFVYNPNWPEPSQHQAMLRAGQVDLGARALEVHEFKAIVSSSEAMLDHLMTTPPMSLQISAPTTESKACFTLHSLETWDSQERYSSETSPPTKQVRLPPLFLLSDYQDWNTPAARVYGTVNIEFDFRAVVGYTGRVDVEKRLEAAIIEAWRAFGNGVADWGIVRKQG</sequence>
<proteinExistence type="inferred from homology"/>
<name>G0S3J4_CHATD</name>
<dbReference type="Proteomes" id="UP000008066">
    <property type="component" value="Unassembled WGS sequence"/>
</dbReference>
<accession>G0S3J4</accession>
<evidence type="ECO:0000313" key="11">
    <source>
        <dbReference type="Proteomes" id="UP000008066"/>
    </source>
</evidence>
<dbReference type="InterPro" id="IPR007240">
    <property type="entry name" value="Atg17"/>
</dbReference>
<feature type="region of interest" description="Disordered" evidence="8">
    <location>
        <begin position="469"/>
        <end position="492"/>
    </location>
</feature>
<dbReference type="KEGG" id="cthr:CTHT_0021470"/>
<comment type="subcellular location">
    <subcellularLocation>
        <location evidence="1">Cytoplasm</location>
    </subcellularLocation>
    <subcellularLocation>
        <location evidence="2">Preautophagosomal structure membrane</location>
        <topology evidence="2">Peripheral membrane protein</topology>
    </subcellularLocation>
</comment>
<dbReference type="eggNOG" id="ENOG502SAME">
    <property type="taxonomic scope" value="Eukaryota"/>
</dbReference>
<evidence type="ECO:0000256" key="1">
    <source>
        <dbReference type="ARBA" id="ARBA00004496"/>
    </source>
</evidence>
<dbReference type="GO" id="GO:0060090">
    <property type="term" value="F:molecular adaptor activity"/>
    <property type="evidence" value="ECO:0007669"/>
    <property type="project" value="TreeGrafter"/>
</dbReference>
<evidence type="ECO:0000256" key="6">
    <source>
        <dbReference type="ARBA" id="ARBA00023006"/>
    </source>
</evidence>
<dbReference type="EMBL" id="GL988041">
    <property type="protein sequence ID" value="EGS20321.1"/>
    <property type="molecule type" value="Genomic_DNA"/>
</dbReference>
<dbReference type="HOGENOM" id="CLU_348148_0_0_1"/>
<dbReference type="PANTHER" id="PTHR28005">
    <property type="entry name" value="AUTOPHAGY-RELATED PROTEIN 17"/>
    <property type="match status" value="1"/>
</dbReference>
<dbReference type="GO" id="GO:0034045">
    <property type="term" value="C:phagophore assembly site membrane"/>
    <property type="evidence" value="ECO:0007669"/>
    <property type="project" value="UniProtKB-SubCell"/>
</dbReference>
<dbReference type="RefSeq" id="XP_006692617.1">
    <property type="nucleotide sequence ID" value="XM_006692554.1"/>
</dbReference>
<evidence type="ECO:0000256" key="4">
    <source>
        <dbReference type="ARBA" id="ARBA00013806"/>
    </source>
</evidence>
<reference evidence="10 11" key="1">
    <citation type="journal article" date="2011" name="Cell">
        <title>Insight into structure and assembly of the nuclear pore complex by utilizing the genome of a eukaryotic thermophile.</title>
        <authorList>
            <person name="Amlacher S."/>
            <person name="Sarges P."/>
            <person name="Flemming D."/>
            <person name="van Noort V."/>
            <person name="Kunze R."/>
            <person name="Devos D.P."/>
            <person name="Arumugam M."/>
            <person name="Bork P."/>
            <person name="Hurt E."/>
        </authorList>
    </citation>
    <scope>NUCLEOTIDE SEQUENCE [LARGE SCALE GENOMIC DNA]</scope>
    <source>
        <strain evidence="11">DSM 1495 / CBS 144.50 / IMI 039719</strain>
    </source>
</reference>
<dbReference type="GO" id="GO:0030295">
    <property type="term" value="F:protein kinase activator activity"/>
    <property type="evidence" value="ECO:0007669"/>
    <property type="project" value="TreeGrafter"/>
</dbReference>
<keyword evidence="5" id="KW-0963">Cytoplasm</keyword>
<dbReference type="AlphaFoldDB" id="G0S3J4"/>
<dbReference type="STRING" id="759272.G0S3J4"/>
<evidence type="ECO:0000256" key="5">
    <source>
        <dbReference type="ARBA" id="ARBA00022490"/>
    </source>
</evidence>
<evidence type="ECO:0000256" key="2">
    <source>
        <dbReference type="ARBA" id="ARBA00004623"/>
    </source>
</evidence>
<gene>
    <name evidence="10" type="ORF">CTHT_0021470</name>
</gene>
<keyword evidence="7" id="KW-0472">Membrane</keyword>
<dbReference type="GO" id="GO:0000045">
    <property type="term" value="P:autophagosome assembly"/>
    <property type="evidence" value="ECO:0007669"/>
    <property type="project" value="TreeGrafter"/>
</dbReference>
<feature type="compositionally biased region" description="Low complexity" evidence="8">
    <location>
        <begin position="565"/>
        <end position="578"/>
    </location>
</feature>
<evidence type="ECO:0000256" key="8">
    <source>
        <dbReference type="SAM" id="MobiDB-lite"/>
    </source>
</evidence>
<dbReference type="InterPro" id="IPR045326">
    <property type="entry name" value="ATG17-like_dom"/>
</dbReference>
<feature type="region of interest" description="Disordered" evidence="8">
    <location>
        <begin position="549"/>
        <end position="594"/>
    </location>
</feature>
<evidence type="ECO:0000313" key="10">
    <source>
        <dbReference type="EMBL" id="EGS20321.1"/>
    </source>
</evidence>
<dbReference type="Pfam" id="PF04108">
    <property type="entry name" value="ATG17_like"/>
    <property type="match status" value="1"/>
</dbReference>
<dbReference type="GeneID" id="18256185"/>
<feature type="domain" description="Autophagy protein ATG17-like" evidence="9">
    <location>
        <begin position="35"/>
        <end position="443"/>
    </location>
</feature>
<dbReference type="GO" id="GO:0000422">
    <property type="term" value="P:autophagy of mitochondrion"/>
    <property type="evidence" value="ECO:0007669"/>
    <property type="project" value="TreeGrafter"/>
</dbReference>
<evidence type="ECO:0000256" key="3">
    <source>
        <dbReference type="ARBA" id="ARBA00006259"/>
    </source>
</evidence>